<evidence type="ECO:0000259" key="13">
    <source>
        <dbReference type="Pfam" id="PF08544"/>
    </source>
</evidence>
<keyword evidence="2" id="KW-0963">Cytoplasm</keyword>
<protein>
    <recommendedName>
        <fullName evidence="11">Galactokinase</fullName>
        <ecNumber evidence="11">2.7.1.6</ecNumber>
    </recommendedName>
</protein>
<evidence type="ECO:0000313" key="16">
    <source>
        <dbReference type="Proteomes" id="UP000013167"/>
    </source>
</evidence>
<dbReference type="GO" id="GO:0006012">
    <property type="term" value="P:galactose metabolic process"/>
    <property type="evidence" value="ECO:0007669"/>
    <property type="project" value="UniProtKB-UniRule"/>
</dbReference>
<evidence type="ECO:0000256" key="11">
    <source>
        <dbReference type="NCBIfam" id="TIGR00131"/>
    </source>
</evidence>
<evidence type="ECO:0000256" key="5">
    <source>
        <dbReference type="ARBA" id="ARBA00022741"/>
    </source>
</evidence>
<comment type="caution">
    <text evidence="15">The sequence shown here is derived from an EMBL/GenBank/DDBJ whole genome shotgun (WGS) entry which is preliminary data.</text>
</comment>
<dbReference type="EC" id="2.7.1.6" evidence="11"/>
<dbReference type="PRINTS" id="PR00473">
    <property type="entry name" value="GALCTOKINASE"/>
</dbReference>
<dbReference type="EMBL" id="CAIZ01000035">
    <property type="protein sequence ID" value="CCH69064.1"/>
    <property type="molecule type" value="Genomic_DNA"/>
</dbReference>
<name>N0E2D3_9MICO</name>
<keyword evidence="8" id="KW-0460">Magnesium</keyword>
<dbReference type="InterPro" id="IPR019741">
    <property type="entry name" value="Galactokinase_CS"/>
</dbReference>
<dbReference type="PANTHER" id="PTHR10457">
    <property type="entry name" value="MEVALONATE KINASE/GALACTOKINASE"/>
    <property type="match status" value="1"/>
</dbReference>
<evidence type="ECO:0000256" key="7">
    <source>
        <dbReference type="ARBA" id="ARBA00022840"/>
    </source>
</evidence>
<keyword evidence="4" id="KW-0479">Metal-binding</keyword>
<gene>
    <name evidence="15" type="primary">galK</name>
    <name evidence="15" type="ORF">BN10_130078</name>
</gene>
<keyword evidence="9" id="KW-0299">Galactose metabolism</keyword>
<dbReference type="NCBIfam" id="TIGR00131">
    <property type="entry name" value="gal_kin"/>
    <property type="match status" value="1"/>
</dbReference>
<dbReference type="InterPro" id="IPR006206">
    <property type="entry name" value="Mevalonate/galactokinase"/>
</dbReference>
<dbReference type="Proteomes" id="UP000013167">
    <property type="component" value="Unassembled WGS sequence"/>
</dbReference>
<comment type="similarity">
    <text evidence="1">Belongs to the GHMP kinase family. GalK subfamily.</text>
</comment>
<dbReference type="HOGENOM" id="CLU_017814_2_1_11"/>
<evidence type="ECO:0000256" key="10">
    <source>
        <dbReference type="ARBA" id="ARBA00023277"/>
    </source>
</evidence>
<keyword evidence="3 15" id="KW-0808">Transferase</keyword>
<evidence type="ECO:0000256" key="4">
    <source>
        <dbReference type="ARBA" id="ARBA00022723"/>
    </source>
</evidence>
<evidence type="ECO:0000256" key="3">
    <source>
        <dbReference type="ARBA" id="ARBA00022679"/>
    </source>
</evidence>
<dbReference type="STRING" id="1193181.BN10_130078"/>
<dbReference type="SUPFAM" id="SSF54211">
    <property type="entry name" value="Ribosomal protein S5 domain 2-like"/>
    <property type="match status" value="1"/>
</dbReference>
<keyword evidence="7" id="KW-0067">ATP-binding</keyword>
<dbReference type="PROSITE" id="PS00627">
    <property type="entry name" value="GHMP_KINASES_ATP"/>
    <property type="match status" value="1"/>
</dbReference>
<dbReference type="Pfam" id="PF08544">
    <property type="entry name" value="GHMP_kinases_C"/>
    <property type="match status" value="1"/>
</dbReference>
<evidence type="ECO:0000256" key="6">
    <source>
        <dbReference type="ARBA" id="ARBA00022777"/>
    </source>
</evidence>
<dbReference type="InterPro" id="IPR014721">
    <property type="entry name" value="Ribsml_uS5_D2-typ_fold_subgr"/>
</dbReference>
<dbReference type="GO" id="GO:0046872">
    <property type="term" value="F:metal ion binding"/>
    <property type="evidence" value="ECO:0007669"/>
    <property type="project" value="UniProtKB-KW"/>
</dbReference>
<dbReference type="GO" id="GO:0005524">
    <property type="term" value="F:ATP binding"/>
    <property type="evidence" value="ECO:0007669"/>
    <property type="project" value="UniProtKB-UniRule"/>
</dbReference>
<dbReference type="PROSITE" id="PS00106">
    <property type="entry name" value="GALACTOKINASE"/>
    <property type="match status" value="1"/>
</dbReference>
<evidence type="ECO:0000256" key="9">
    <source>
        <dbReference type="ARBA" id="ARBA00023144"/>
    </source>
</evidence>
<dbReference type="SUPFAM" id="SSF55060">
    <property type="entry name" value="GHMP Kinase, C-terminal domain"/>
    <property type="match status" value="1"/>
</dbReference>
<dbReference type="PRINTS" id="PR00959">
    <property type="entry name" value="MEVGALKINASE"/>
</dbReference>
<dbReference type="InterPro" id="IPR013750">
    <property type="entry name" value="GHMP_kinase_C_dom"/>
</dbReference>
<dbReference type="InterPro" id="IPR006204">
    <property type="entry name" value="GHMP_kinase_N_dom"/>
</dbReference>
<evidence type="ECO:0000313" key="15">
    <source>
        <dbReference type="EMBL" id="CCH69064.1"/>
    </source>
</evidence>
<feature type="domain" description="Galactokinase N-terminal" evidence="14">
    <location>
        <begin position="11"/>
        <end position="58"/>
    </location>
</feature>
<organism evidence="15 16">
    <name type="scientific">Phycicoccus elongatus Lp2</name>
    <dbReference type="NCBI Taxonomy" id="1193181"/>
    <lineage>
        <taxon>Bacteria</taxon>
        <taxon>Bacillati</taxon>
        <taxon>Actinomycetota</taxon>
        <taxon>Actinomycetes</taxon>
        <taxon>Micrococcales</taxon>
        <taxon>Intrasporangiaceae</taxon>
        <taxon>Phycicoccus</taxon>
    </lineage>
</organism>
<reference evidence="15 16" key="1">
    <citation type="journal article" date="2013" name="ISME J.">
        <title>A metabolic model for members of the genus Tetrasphaera involved in enhanced biological phosphorus removal.</title>
        <authorList>
            <person name="Kristiansen R."/>
            <person name="Nguyen H.T.T."/>
            <person name="Saunders A.M."/>
            <person name="Nielsen J.L."/>
            <person name="Wimmer R."/>
            <person name="Le V.Q."/>
            <person name="McIlroy S.J."/>
            <person name="Petrovski S."/>
            <person name="Seviour R.J."/>
            <person name="Calteau A."/>
            <person name="Nielsen K.L."/>
            <person name="Nielsen P.H."/>
        </authorList>
    </citation>
    <scope>NUCLEOTIDE SEQUENCE [LARGE SCALE GENOMIC DNA]</scope>
    <source>
        <strain evidence="15 16">Lp2</strain>
    </source>
</reference>
<evidence type="ECO:0000259" key="12">
    <source>
        <dbReference type="Pfam" id="PF00288"/>
    </source>
</evidence>
<dbReference type="Pfam" id="PF10509">
    <property type="entry name" value="GalKase_gal_bdg"/>
    <property type="match status" value="1"/>
</dbReference>
<dbReference type="OrthoDB" id="250531at2"/>
<keyword evidence="10" id="KW-0119">Carbohydrate metabolism</keyword>
<dbReference type="PIRSF" id="PIRSF000530">
    <property type="entry name" value="Galactokinase"/>
    <property type="match status" value="1"/>
</dbReference>
<dbReference type="InterPro" id="IPR036554">
    <property type="entry name" value="GHMP_kinase_C_sf"/>
</dbReference>
<dbReference type="InterPro" id="IPR019539">
    <property type="entry name" value="GalKase_N"/>
</dbReference>
<keyword evidence="6 15" id="KW-0418">Kinase</keyword>
<keyword evidence="16" id="KW-1185">Reference proteome</keyword>
<dbReference type="InterPro" id="IPR000705">
    <property type="entry name" value="Galactokinase"/>
</dbReference>
<dbReference type="eggNOG" id="COG0153">
    <property type="taxonomic scope" value="Bacteria"/>
</dbReference>
<sequence length="392" mass="40499">MTSPIDSARRLFDDRFGGDPTGVWAAPGRVNLIGEHTDYNNGLVLPIALPQATYAAVRLREDGLLRLASAGIEGTAEIRVDEIAPGTPGTWARYPAGVLWAFRQAGHQPPGLDIAFASDVPIGAGLSSSAAIEASVAAALSDLLGLDLLGDDAGRSTLAAWCQRAENDIALAPTGGMDQAASLRSRAGHALALDCSDGSVEHVPFDLKSSGQVLLVIDTRAEHALSDGQYAARRADCEQACRELSLPSLRALPISGLGIAEATLSTPVLAKRARHVVTEIDRVRRAKRALATGDLATLGSLFNASHDSLRDDFEVSCAELDLAQETALRHGALGARMTGGGFGGSAIAIVAESALPATRAAIGDAFAAAGFLAPAFLEAMPAAPARSVSIES</sequence>
<keyword evidence="5" id="KW-0547">Nucleotide-binding</keyword>
<accession>N0E2D3</accession>
<evidence type="ECO:0000259" key="14">
    <source>
        <dbReference type="Pfam" id="PF10509"/>
    </source>
</evidence>
<evidence type="ECO:0000256" key="2">
    <source>
        <dbReference type="ARBA" id="ARBA00022490"/>
    </source>
</evidence>
<dbReference type="InterPro" id="IPR006203">
    <property type="entry name" value="GHMP_knse_ATP-bd_CS"/>
</dbReference>
<evidence type="ECO:0000256" key="1">
    <source>
        <dbReference type="ARBA" id="ARBA00006566"/>
    </source>
</evidence>
<dbReference type="InterPro" id="IPR020568">
    <property type="entry name" value="Ribosomal_Su5_D2-typ_SF"/>
</dbReference>
<feature type="domain" description="GHMP kinase N-terminal" evidence="12">
    <location>
        <begin position="94"/>
        <end position="184"/>
    </location>
</feature>
<dbReference type="PANTHER" id="PTHR10457:SF7">
    <property type="entry name" value="GALACTOKINASE-RELATED"/>
    <property type="match status" value="1"/>
</dbReference>
<dbReference type="GO" id="GO:0004335">
    <property type="term" value="F:galactokinase activity"/>
    <property type="evidence" value="ECO:0007669"/>
    <property type="project" value="UniProtKB-UniRule"/>
</dbReference>
<dbReference type="AlphaFoldDB" id="N0E2D3"/>
<feature type="domain" description="GHMP kinase C-terminal" evidence="13">
    <location>
        <begin position="287"/>
        <end position="356"/>
    </location>
</feature>
<dbReference type="Gene3D" id="3.30.230.10">
    <property type="match status" value="1"/>
</dbReference>
<dbReference type="Gene3D" id="3.30.70.890">
    <property type="entry name" value="GHMP kinase, C-terminal domain"/>
    <property type="match status" value="1"/>
</dbReference>
<evidence type="ECO:0000256" key="8">
    <source>
        <dbReference type="ARBA" id="ARBA00022842"/>
    </source>
</evidence>
<proteinExistence type="inferred from homology"/>
<dbReference type="FunFam" id="3.30.230.10:FF:000017">
    <property type="entry name" value="Galactokinase"/>
    <property type="match status" value="1"/>
</dbReference>
<dbReference type="Pfam" id="PF00288">
    <property type="entry name" value="GHMP_kinases_N"/>
    <property type="match status" value="1"/>
</dbReference>
<dbReference type="FunFam" id="3.30.70.890:FF:000001">
    <property type="entry name" value="Galactokinase"/>
    <property type="match status" value="1"/>
</dbReference>
<dbReference type="GO" id="GO:0005829">
    <property type="term" value="C:cytosol"/>
    <property type="evidence" value="ECO:0007669"/>
    <property type="project" value="TreeGrafter"/>
</dbReference>
<dbReference type="RefSeq" id="WP_010849321.1">
    <property type="nucleotide sequence ID" value="NZ_HF570956.1"/>
</dbReference>